<feature type="compositionally biased region" description="Low complexity" evidence="3">
    <location>
        <begin position="666"/>
        <end position="678"/>
    </location>
</feature>
<accession>A0A1G4JKV3</accession>
<feature type="region of interest" description="Disordered" evidence="3">
    <location>
        <begin position="574"/>
        <end position="617"/>
    </location>
</feature>
<dbReference type="PANTHER" id="PTHR46771:SF5">
    <property type="entry name" value="DETERIN"/>
    <property type="match status" value="1"/>
</dbReference>
<feature type="region of interest" description="Disordered" evidence="3">
    <location>
        <begin position="520"/>
        <end position="560"/>
    </location>
</feature>
<dbReference type="SMART" id="SM00384">
    <property type="entry name" value="AT_hook"/>
    <property type="match status" value="3"/>
</dbReference>
<feature type="compositionally biased region" description="Polar residues" evidence="3">
    <location>
        <begin position="368"/>
        <end position="381"/>
    </location>
</feature>
<dbReference type="SMART" id="SM00238">
    <property type="entry name" value="BIR"/>
    <property type="match status" value="1"/>
</dbReference>
<feature type="compositionally biased region" description="Polar residues" evidence="3">
    <location>
        <begin position="522"/>
        <end position="531"/>
    </location>
</feature>
<dbReference type="PROSITE" id="PS50143">
    <property type="entry name" value="BIR_REPEAT_2"/>
    <property type="match status" value="1"/>
</dbReference>
<dbReference type="InterPro" id="IPR017956">
    <property type="entry name" value="AT_hook_DNA-bd_motif"/>
</dbReference>
<evidence type="ECO:0000256" key="1">
    <source>
        <dbReference type="ARBA" id="ARBA00022723"/>
    </source>
</evidence>
<feature type="compositionally biased region" description="Polar residues" evidence="3">
    <location>
        <begin position="687"/>
        <end position="728"/>
    </location>
</feature>
<dbReference type="Pfam" id="PF00653">
    <property type="entry name" value="BIR"/>
    <property type="match status" value="1"/>
</dbReference>
<dbReference type="GO" id="GO:0003677">
    <property type="term" value="F:DNA binding"/>
    <property type="evidence" value="ECO:0007669"/>
    <property type="project" value="InterPro"/>
</dbReference>
<dbReference type="AlphaFoldDB" id="A0A1G4JKV3"/>
<dbReference type="Proteomes" id="UP000190274">
    <property type="component" value="Chromosome F"/>
</dbReference>
<dbReference type="OrthoDB" id="4070233at2759"/>
<reference evidence="4 5" key="1">
    <citation type="submission" date="2016-03" db="EMBL/GenBank/DDBJ databases">
        <authorList>
            <person name="Devillers H."/>
        </authorList>
    </citation>
    <scope>NUCLEOTIDE SEQUENCE [LARGE SCALE GENOMIC DNA]</scope>
    <source>
        <strain evidence="4">CBS 10888</strain>
    </source>
</reference>
<evidence type="ECO:0000313" key="5">
    <source>
        <dbReference type="Proteomes" id="UP000190274"/>
    </source>
</evidence>
<protein>
    <submittedName>
        <fullName evidence="4">LADA_0F08680g1_1</fullName>
    </submittedName>
</protein>
<evidence type="ECO:0000256" key="3">
    <source>
        <dbReference type="SAM" id="MobiDB-lite"/>
    </source>
</evidence>
<keyword evidence="1" id="KW-0479">Metal-binding</keyword>
<feature type="compositionally biased region" description="Polar residues" evidence="3">
    <location>
        <begin position="540"/>
        <end position="556"/>
    </location>
</feature>
<dbReference type="PANTHER" id="PTHR46771">
    <property type="entry name" value="DETERIN"/>
    <property type="match status" value="1"/>
</dbReference>
<evidence type="ECO:0000313" key="4">
    <source>
        <dbReference type="EMBL" id="SCU91205.1"/>
    </source>
</evidence>
<feature type="compositionally biased region" description="Basic and acidic residues" evidence="3">
    <location>
        <begin position="298"/>
        <end position="312"/>
    </location>
</feature>
<dbReference type="InterPro" id="IPR001370">
    <property type="entry name" value="BIR_rpt"/>
</dbReference>
<feature type="region of interest" description="Disordered" evidence="3">
    <location>
        <begin position="664"/>
        <end position="731"/>
    </location>
</feature>
<feature type="compositionally biased region" description="Basic residues" evidence="3">
    <location>
        <begin position="323"/>
        <end position="332"/>
    </location>
</feature>
<organism evidence="4 5">
    <name type="scientific">Lachancea dasiensis</name>
    <dbReference type="NCBI Taxonomy" id="1072105"/>
    <lineage>
        <taxon>Eukaryota</taxon>
        <taxon>Fungi</taxon>
        <taxon>Dikarya</taxon>
        <taxon>Ascomycota</taxon>
        <taxon>Saccharomycotina</taxon>
        <taxon>Saccharomycetes</taxon>
        <taxon>Saccharomycetales</taxon>
        <taxon>Saccharomycetaceae</taxon>
        <taxon>Lachancea</taxon>
    </lineage>
</organism>
<dbReference type="EMBL" id="LT598458">
    <property type="protein sequence ID" value="SCU91205.1"/>
    <property type="molecule type" value="Genomic_DNA"/>
</dbReference>
<keyword evidence="2" id="KW-0862">Zinc</keyword>
<dbReference type="Gene3D" id="1.10.1170.10">
    <property type="entry name" value="Inhibitor Of Apoptosis Protein (2mihbC-IAP-1), Chain A"/>
    <property type="match status" value="2"/>
</dbReference>
<keyword evidence="5" id="KW-1185">Reference proteome</keyword>
<dbReference type="PRINTS" id="PR00929">
    <property type="entry name" value="ATHOOK"/>
</dbReference>
<proteinExistence type="predicted"/>
<gene>
    <name evidence="4" type="ORF">LADA_0F08680G</name>
</gene>
<sequence>MATEFKRYQDRYNTFCQTYNMRGKRCSWPYRVIPTKAVAQMGFEFRPIFKGEILSRDCVYCSFCGSETDDFHDCRVKPLAGTLCKVLAKHLQSNSSCLHSALKLTLIMSLWKGEQIIWSEHPLLGSPHSKEMFGLRRWTYQEGWIHDNEENLSIESMAKAGLLRYDLGLASPELQEEHPDATYCIYCSKIIGSWEPSDIPLWEHYVCSNGGQCLFFETMIDNDVVRRLRAQHVEQGLNNDENIFPSLDYYETFGTQLKKFEDQTSIEESQIKRGRPKSREINGPPSEPRKRGRPRKEKRIEDENGSLEERIDIGAGSGEVQIVKRKRGRPKKVNTMMAEKPKRPRGRPRKDATSSVKQDGKLSRESPPFSSNSNTTGLNETNIVPSIAADFDTIRSDSASPIPSRATQSASESNIDTALLNPEPVPTGIESGVLASPKRRIRIKQNQKLSMADDSELFEGDENSTKSIVLNFNNRSPSGPPKTRNPIIDDSFDAFSFSAHGNSEFVIPDSVFQSKLRAKEQNLPNSRQKATSDAGDHQSDGSSITERNLSSGSKSDSLPARVLDNIDLNVDISDDSEEEASSSEVNGGDATPRQIRSLDPVENFGRESTGNLSKYPITDRSNQASISEPAKNHLVLPEHSLHGIVLDPNHSPIALAKKLTEDSKTRLGTGTPGGLVVTDYGEPTISKKISQPSSDTKGNSSAKQSSYAALQPQTGMSTPNGPSQNSTGPRELFTDSAKVRDSLHKVDESRGLLANYFRKLLHYINVNDATLDNEKDGDLSFFVHHMPEVEKKLTFAAWIDMKKMELREEFNRDYQIKIATIEQQFTEAKNFFLELDNDDAILKLAELYNIPTTEK</sequence>
<feature type="region of interest" description="Disordered" evidence="3">
    <location>
        <begin position="261"/>
        <end position="381"/>
    </location>
</feature>
<evidence type="ECO:0000256" key="2">
    <source>
        <dbReference type="ARBA" id="ARBA00022833"/>
    </source>
</evidence>
<name>A0A1G4JKV3_9SACH</name>
<dbReference type="SUPFAM" id="SSF57924">
    <property type="entry name" value="Inhibitor of apoptosis (IAP) repeat"/>
    <property type="match status" value="2"/>
</dbReference>
<dbReference type="GO" id="GO:0046872">
    <property type="term" value="F:metal ion binding"/>
    <property type="evidence" value="ECO:0007669"/>
    <property type="project" value="UniProtKB-KW"/>
</dbReference>
<dbReference type="InterPro" id="IPR051190">
    <property type="entry name" value="Baculoviral_IAP"/>
</dbReference>